<feature type="transmembrane region" description="Helical" evidence="1">
    <location>
        <begin position="12"/>
        <end position="39"/>
    </location>
</feature>
<evidence type="ECO:0000259" key="2">
    <source>
        <dbReference type="Pfam" id="PF01970"/>
    </source>
</evidence>
<dbReference type="InterPro" id="IPR002823">
    <property type="entry name" value="DUF112_TM"/>
</dbReference>
<proteinExistence type="predicted"/>
<keyword evidence="1" id="KW-0812">Transmembrane</keyword>
<dbReference type="PANTHER" id="PTHR35342">
    <property type="entry name" value="TRICARBOXYLIC TRANSPORT PROTEIN"/>
    <property type="match status" value="1"/>
</dbReference>
<evidence type="ECO:0000313" key="3">
    <source>
        <dbReference type="EMBL" id="MFC3292934.1"/>
    </source>
</evidence>
<protein>
    <submittedName>
        <fullName evidence="3">Tripartite tricarboxylate transporter permease</fullName>
    </submittedName>
</protein>
<feature type="domain" description="DUF112" evidence="2">
    <location>
        <begin position="10"/>
        <end position="155"/>
    </location>
</feature>
<evidence type="ECO:0000313" key="4">
    <source>
        <dbReference type="Proteomes" id="UP001595640"/>
    </source>
</evidence>
<sequence>MRIVAFVQPLGVIFRSSLIGSLCGALPGVGSITAAFMGYDHARLSSRDSSQFGKGELKGVAAPEAANNAVCGAALIPMVTLGIPESLSVAVIMDAFIVHGLTPGPMLMAKNPEIAYALFILLLISDIVLLLVSLPLLILVQAVVRVPRRYLLPIIPYPLRHRRL</sequence>
<name>A0ABV7M2S4_9GAMM</name>
<dbReference type="RefSeq" id="WP_169338667.1">
    <property type="nucleotide sequence ID" value="NZ_BMXD01000017.1"/>
</dbReference>
<reference evidence="4" key="1">
    <citation type="journal article" date="2019" name="Int. J. Syst. Evol. Microbiol.">
        <title>The Global Catalogue of Microorganisms (GCM) 10K type strain sequencing project: providing services to taxonomists for standard genome sequencing and annotation.</title>
        <authorList>
            <consortium name="The Broad Institute Genomics Platform"/>
            <consortium name="The Broad Institute Genome Sequencing Center for Infectious Disease"/>
            <person name="Wu L."/>
            <person name="Ma J."/>
        </authorList>
    </citation>
    <scope>NUCLEOTIDE SEQUENCE [LARGE SCALE GENOMIC DNA]</scope>
    <source>
        <strain evidence="4">KCTC 12847</strain>
    </source>
</reference>
<dbReference type="PANTHER" id="PTHR35342:SF5">
    <property type="entry name" value="TRICARBOXYLIC TRANSPORT PROTEIN"/>
    <property type="match status" value="1"/>
</dbReference>
<keyword evidence="1" id="KW-1133">Transmembrane helix</keyword>
<keyword evidence="1" id="KW-0472">Membrane</keyword>
<accession>A0ABV7M2S4</accession>
<organism evidence="3 4">
    <name type="scientific">Modicisalibacter luteus</name>
    <dbReference type="NCBI Taxonomy" id="453962"/>
    <lineage>
        <taxon>Bacteria</taxon>
        <taxon>Pseudomonadati</taxon>
        <taxon>Pseudomonadota</taxon>
        <taxon>Gammaproteobacteria</taxon>
        <taxon>Oceanospirillales</taxon>
        <taxon>Halomonadaceae</taxon>
        <taxon>Modicisalibacter</taxon>
    </lineage>
</organism>
<dbReference type="Proteomes" id="UP001595640">
    <property type="component" value="Unassembled WGS sequence"/>
</dbReference>
<comment type="caution">
    <text evidence="3">The sequence shown here is derived from an EMBL/GenBank/DDBJ whole genome shotgun (WGS) entry which is preliminary data.</text>
</comment>
<keyword evidence="4" id="KW-1185">Reference proteome</keyword>
<dbReference type="EMBL" id="JBHRUH010000030">
    <property type="protein sequence ID" value="MFC3292934.1"/>
    <property type="molecule type" value="Genomic_DNA"/>
</dbReference>
<evidence type="ECO:0000256" key="1">
    <source>
        <dbReference type="SAM" id="Phobius"/>
    </source>
</evidence>
<gene>
    <name evidence="3" type="ORF">ACFOEI_12780</name>
</gene>
<dbReference type="Pfam" id="PF01970">
    <property type="entry name" value="TctA"/>
    <property type="match status" value="1"/>
</dbReference>
<feature type="transmembrane region" description="Helical" evidence="1">
    <location>
        <begin position="114"/>
        <end position="140"/>
    </location>
</feature>